<protein>
    <submittedName>
        <fullName evidence="2">TatD family hydrolase</fullName>
        <ecNumber evidence="2">3.1.-.-</ecNumber>
    </submittedName>
</protein>
<dbReference type="CDD" id="cd01310">
    <property type="entry name" value="TatD_DNAse"/>
    <property type="match status" value="1"/>
</dbReference>
<dbReference type="Pfam" id="PF01026">
    <property type="entry name" value="TatD_DNase"/>
    <property type="match status" value="1"/>
</dbReference>
<dbReference type="InterPro" id="IPR001130">
    <property type="entry name" value="TatD-like"/>
</dbReference>
<dbReference type="EMBL" id="JBHTCQ010000001">
    <property type="protein sequence ID" value="MFC7404857.1"/>
    <property type="molecule type" value="Genomic_DNA"/>
</dbReference>
<accession>A0ABW2QA96</accession>
<evidence type="ECO:0000313" key="3">
    <source>
        <dbReference type="Proteomes" id="UP001596455"/>
    </source>
</evidence>
<dbReference type="PANTHER" id="PTHR46124">
    <property type="entry name" value="D-AMINOACYL-TRNA DEACYLASE"/>
    <property type="match status" value="1"/>
</dbReference>
<evidence type="ECO:0000313" key="2">
    <source>
        <dbReference type="EMBL" id="MFC7404857.1"/>
    </source>
</evidence>
<keyword evidence="2" id="KW-0378">Hydrolase</keyword>
<dbReference type="GO" id="GO:0016787">
    <property type="term" value="F:hydrolase activity"/>
    <property type="evidence" value="ECO:0007669"/>
    <property type="project" value="UniProtKB-KW"/>
</dbReference>
<feature type="region of interest" description="Disordered" evidence="1">
    <location>
        <begin position="1"/>
        <end position="55"/>
    </location>
</feature>
<evidence type="ECO:0000256" key="1">
    <source>
        <dbReference type="SAM" id="MobiDB-lite"/>
    </source>
</evidence>
<dbReference type="PIRSF" id="PIRSF005902">
    <property type="entry name" value="DNase_TatD"/>
    <property type="match status" value="1"/>
</dbReference>
<reference evidence="3" key="1">
    <citation type="journal article" date="2019" name="Int. J. Syst. Evol. Microbiol.">
        <title>The Global Catalogue of Microorganisms (GCM) 10K type strain sequencing project: providing services to taxonomists for standard genome sequencing and annotation.</title>
        <authorList>
            <consortium name="The Broad Institute Genomics Platform"/>
            <consortium name="The Broad Institute Genome Sequencing Center for Infectious Disease"/>
            <person name="Wu L."/>
            <person name="Ma J."/>
        </authorList>
    </citation>
    <scope>NUCLEOTIDE SEQUENCE [LARGE SCALE GENOMIC DNA]</scope>
    <source>
        <strain evidence="3">JCM 1490</strain>
    </source>
</reference>
<sequence>MSRSKRRGWPAPPDPLPGPVVDNHAHLPVLDDAGNPVDEDDVALPPGESPLTTAEQVTRAGEVGVARILTVGCDVPSLAGSVALAEEHAQIAAALAIHPNEAPLHAGVREIAPDGLDPAVRPHHDLPLEDAVARVADLARHDRVVAVGETGLDFFRTGEQGRAHQVRAFREHIALAKELGKPLQIHDRDAHAEVVEILLADGAPERTVFHCFSGDVALAATCAEHGWYASFAGPVTFARNDAGRESLRALPPELVLVETDAPYLTPAPFRGRPNASYVMPLTVRAIAAEWAGNGLDLAATCARLTANTDAVYGPW</sequence>
<dbReference type="EC" id="3.1.-.-" evidence="2"/>
<proteinExistence type="predicted"/>
<dbReference type="Proteomes" id="UP001596455">
    <property type="component" value="Unassembled WGS sequence"/>
</dbReference>
<dbReference type="RefSeq" id="WP_382392651.1">
    <property type="nucleotide sequence ID" value="NZ_JBHTCQ010000001.1"/>
</dbReference>
<gene>
    <name evidence="2" type="ORF">ACFQQL_07025</name>
</gene>
<dbReference type="Gene3D" id="3.20.20.140">
    <property type="entry name" value="Metal-dependent hydrolases"/>
    <property type="match status" value="1"/>
</dbReference>
<dbReference type="SUPFAM" id="SSF51556">
    <property type="entry name" value="Metallo-dependent hydrolases"/>
    <property type="match status" value="1"/>
</dbReference>
<dbReference type="InterPro" id="IPR032466">
    <property type="entry name" value="Metal_Hydrolase"/>
</dbReference>
<comment type="caution">
    <text evidence="2">The sequence shown here is derived from an EMBL/GenBank/DDBJ whole genome shotgun (WGS) entry which is preliminary data.</text>
</comment>
<organism evidence="2 3">
    <name type="scientific">Georgenia alba</name>
    <dbReference type="NCBI Taxonomy" id="2233858"/>
    <lineage>
        <taxon>Bacteria</taxon>
        <taxon>Bacillati</taxon>
        <taxon>Actinomycetota</taxon>
        <taxon>Actinomycetes</taxon>
        <taxon>Micrococcales</taxon>
        <taxon>Bogoriellaceae</taxon>
        <taxon>Georgenia</taxon>
    </lineage>
</organism>
<dbReference type="PANTHER" id="PTHR46124:SF2">
    <property type="entry name" value="D-AMINOACYL-TRNA DEACYLASE"/>
    <property type="match status" value="1"/>
</dbReference>
<name>A0ABW2QA96_9MICO</name>
<keyword evidence="3" id="KW-1185">Reference proteome</keyword>